<dbReference type="STRING" id="675120.N1PMG1"/>
<dbReference type="EMBL" id="KB446541">
    <property type="protein sequence ID" value="EME42661.1"/>
    <property type="molecule type" value="Genomic_DNA"/>
</dbReference>
<dbReference type="Pfam" id="PF00636">
    <property type="entry name" value="Ribonuclease_3"/>
    <property type="match status" value="1"/>
</dbReference>
<sequence>MATGMSEVYDTPPLKRRKSIENADTHTTRSPSARTWVQTFNRLFPPFFGVPGFTSPNPSPTQQNAVASQQKFVTPHQKVIPPKQSVGFKHVFGGGIKAPVFTFTPHGNQKLFPNFRSALRGPQLPAKEPPATPVNGMPNHAAELDGSVTGGTSEKLRRICAFFTKPTSVAALVPSPSGRPNPTTQPAPLAQTVSPAQSFQAVHTLASTQSVVPGSRPTPAAPSVHPVPRSAPPAQTTPPASRRRIIHASGGLITYRNIDTGEVRTVGPSGKTSVRAPAQVPTYHPATQSTGPWSNAQPPQNAACATGAPLHAPLATAAISQSVVPVPVGRPPPPSQFTQPNGMMTRSQSAAKRSHAEFMAGVPREPRHGTRAQRQIATAVAKLHRLSLDDPVFLDAVEVVQDFTDYRFNSHAYVREALHAQRVPISIGDRICLQGNQRLAMLGDSLLRLAILEEWQGRVQYCRETENEGSRLWSNASLFRIGRLHGVDDLLCSVSDSQFMRPGVEMVATAMEAILGAIWLDSGKSIAIVKRVVRLWFGDDLD</sequence>
<feature type="region of interest" description="Disordered" evidence="1">
    <location>
        <begin position="1"/>
        <end position="32"/>
    </location>
</feature>
<reference evidence="4" key="1">
    <citation type="journal article" date="2012" name="PLoS Genet.">
        <title>The genomes of the fungal plant pathogens Cladosporium fulvum and Dothistroma septosporum reveal adaptation to different hosts and lifestyles but also signatures of common ancestry.</title>
        <authorList>
            <person name="de Wit P.J.G.M."/>
            <person name="van der Burgt A."/>
            <person name="Oekmen B."/>
            <person name="Stergiopoulos I."/>
            <person name="Abd-Elsalam K.A."/>
            <person name="Aerts A.L."/>
            <person name="Bahkali A.H."/>
            <person name="Beenen H.G."/>
            <person name="Chettri P."/>
            <person name="Cox M.P."/>
            <person name="Datema E."/>
            <person name="de Vries R.P."/>
            <person name="Dhillon B."/>
            <person name="Ganley A.R."/>
            <person name="Griffiths S.A."/>
            <person name="Guo Y."/>
            <person name="Hamelin R.C."/>
            <person name="Henrissat B."/>
            <person name="Kabir M.S."/>
            <person name="Jashni M.K."/>
            <person name="Kema G."/>
            <person name="Klaubauf S."/>
            <person name="Lapidus A."/>
            <person name="Levasseur A."/>
            <person name="Lindquist E."/>
            <person name="Mehrabi R."/>
            <person name="Ohm R.A."/>
            <person name="Owen T.J."/>
            <person name="Salamov A."/>
            <person name="Schwelm A."/>
            <person name="Schijlen E."/>
            <person name="Sun H."/>
            <person name="van den Burg H.A."/>
            <person name="van Ham R.C.H.J."/>
            <person name="Zhang S."/>
            <person name="Goodwin S.B."/>
            <person name="Grigoriev I.V."/>
            <person name="Collemare J."/>
            <person name="Bradshaw R.E."/>
        </authorList>
    </citation>
    <scope>NUCLEOTIDE SEQUENCE [LARGE SCALE GENOMIC DNA]</scope>
    <source>
        <strain evidence="4">NZE10 / CBS 128990</strain>
    </source>
</reference>
<accession>N1PMG1</accession>
<dbReference type="SMART" id="SM00535">
    <property type="entry name" value="RIBOc"/>
    <property type="match status" value="1"/>
</dbReference>
<feature type="region of interest" description="Disordered" evidence="1">
    <location>
        <begin position="283"/>
        <end position="305"/>
    </location>
</feature>
<keyword evidence="4" id="KW-1185">Reference proteome</keyword>
<dbReference type="AlphaFoldDB" id="N1PMG1"/>
<dbReference type="Proteomes" id="UP000016933">
    <property type="component" value="Unassembled WGS sequence"/>
</dbReference>
<feature type="compositionally biased region" description="Polar residues" evidence="1">
    <location>
        <begin position="285"/>
        <end position="300"/>
    </location>
</feature>
<dbReference type="OrthoDB" id="67027at2759"/>
<feature type="domain" description="RNase III" evidence="2">
    <location>
        <begin position="397"/>
        <end position="523"/>
    </location>
</feature>
<dbReference type="CDD" id="cd00593">
    <property type="entry name" value="RIBOc"/>
    <property type="match status" value="1"/>
</dbReference>
<name>N1PMG1_DOTSN</name>
<reference evidence="3 4" key="2">
    <citation type="journal article" date="2012" name="PLoS Pathog.">
        <title>Diverse lifestyles and strategies of plant pathogenesis encoded in the genomes of eighteen Dothideomycetes fungi.</title>
        <authorList>
            <person name="Ohm R.A."/>
            <person name="Feau N."/>
            <person name="Henrissat B."/>
            <person name="Schoch C.L."/>
            <person name="Horwitz B.A."/>
            <person name="Barry K.W."/>
            <person name="Condon B.J."/>
            <person name="Copeland A.C."/>
            <person name="Dhillon B."/>
            <person name="Glaser F."/>
            <person name="Hesse C.N."/>
            <person name="Kosti I."/>
            <person name="LaButti K."/>
            <person name="Lindquist E.A."/>
            <person name="Lucas S."/>
            <person name="Salamov A.A."/>
            <person name="Bradshaw R.E."/>
            <person name="Ciuffetti L."/>
            <person name="Hamelin R.C."/>
            <person name="Kema G.H.J."/>
            <person name="Lawrence C."/>
            <person name="Scott J.A."/>
            <person name="Spatafora J.W."/>
            <person name="Turgeon B.G."/>
            <person name="de Wit P.J.G.M."/>
            <person name="Zhong S."/>
            <person name="Goodwin S.B."/>
            <person name="Grigoriev I.V."/>
        </authorList>
    </citation>
    <scope>NUCLEOTIDE SEQUENCE [LARGE SCALE GENOMIC DNA]</scope>
    <source>
        <strain evidence="4">NZE10 / CBS 128990</strain>
    </source>
</reference>
<feature type="compositionally biased region" description="Polar residues" evidence="1">
    <location>
        <begin position="186"/>
        <end position="212"/>
    </location>
</feature>
<evidence type="ECO:0000313" key="4">
    <source>
        <dbReference type="Proteomes" id="UP000016933"/>
    </source>
</evidence>
<evidence type="ECO:0000313" key="3">
    <source>
        <dbReference type="EMBL" id="EME42661.1"/>
    </source>
</evidence>
<organism evidence="3 4">
    <name type="scientific">Dothistroma septosporum (strain NZE10 / CBS 128990)</name>
    <name type="common">Red band needle blight fungus</name>
    <name type="synonym">Mycosphaerella pini</name>
    <dbReference type="NCBI Taxonomy" id="675120"/>
    <lineage>
        <taxon>Eukaryota</taxon>
        <taxon>Fungi</taxon>
        <taxon>Dikarya</taxon>
        <taxon>Ascomycota</taxon>
        <taxon>Pezizomycotina</taxon>
        <taxon>Dothideomycetes</taxon>
        <taxon>Dothideomycetidae</taxon>
        <taxon>Mycosphaerellales</taxon>
        <taxon>Mycosphaerellaceae</taxon>
        <taxon>Dothistroma</taxon>
    </lineage>
</organism>
<gene>
    <name evidence="3" type="ORF">DOTSEDRAFT_36487</name>
</gene>
<evidence type="ECO:0000259" key="2">
    <source>
        <dbReference type="PROSITE" id="PS50142"/>
    </source>
</evidence>
<dbReference type="SUPFAM" id="SSF69065">
    <property type="entry name" value="RNase III domain-like"/>
    <property type="match status" value="1"/>
</dbReference>
<dbReference type="GO" id="GO:0004525">
    <property type="term" value="F:ribonuclease III activity"/>
    <property type="evidence" value="ECO:0007669"/>
    <property type="project" value="InterPro"/>
</dbReference>
<proteinExistence type="predicted"/>
<evidence type="ECO:0000256" key="1">
    <source>
        <dbReference type="SAM" id="MobiDB-lite"/>
    </source>
</evidence>
<feature type="region of interest" description="Disordered" evidence="1">
    <location>
        <begin position="325"/>
        <end position="355"/>
    </location>
</feature>
<protein>
    <recommendedName>
        <fullName evidence="2">RNase III domain-containing protein</fullName>
    </recommendedName>
</protein>
<dbReference type="OMA" id="RTWVQTF"/>
<dbReference type="GO" id="GO:0006396">
    <property type="term" value="P:RNA processing"/>
    <property type="evidence" value="ECO:0007669"/>
    <property type="project" value="InterPro"/>
</dbReference>
<dbReference type="InterPro" id="IPR000999">
    <property type="entry name" value="RNase_III_dom"/>
</dbReference>
<feature type="compositionally biased region" description="Polar residues" evidence="1">
    <location>
        <begin position="336"/>
        <end position="351"/>
    </location>
</feature>
<dbReference type="PROSITE" id="PS50142">
    <property type="entry name" value="RNASE_3_2"/>
    <property type="match status" value="1"/>
</dbReference>
<dbReference type="HOGENOM" id="CLU_502492_0_0_1"/>
<dbReference type="Gene3D" id="1.10.1520.10">
    <property type="entry name" value="Ribonuclease III domain"/>
    <property type="match status" value="1"/>
</dbReference>
<dbReference type="InterPro" id="IPR036389">
    <property type="entry name" value="RNase_III_sf"/>
</dbReference>
<feature type="region of interest" description="Disordered" evidence="1">
    <location>
        <begin position="172"/>
        <end position="243"/>
    </location>
</feature>